<reference evidence="2 3" key="1">
    <citation type="submission" date="2016-10" db="EMBL/GenBank/DDBJ databases">
        <authorList>
            <person name="de Groot N.N."/>
        </authorList>
    </citation>
    <scope>NUCLEOTIDE SEQUENCE [LARGE SCALE GENOMIC DNA]</scope>
    <source>
        <strain evidence="2 3">DSM 6059</strain>
    </source>
</reference>
<dbReference type="EMBL" id="FOLO01000003">
    <property type="protein sequence ID" value="SFB95672.1"/>
    <property type="molecule type" value="Genomic_DNA"/>
</dbReference>
<dbReference type="GO" id="GO:0006488">
    <property type="term" value="P:dolichol-linked oligosaccharide biosynthetic process"/>
    <property type="evidence" value="ECO:0007669"/>
    <property type="project" value="InterPro"/>
</dbReference>
<dbReference type="AlphaFoldDB" id="A0A1I1F9P1"/>
<evidence type="ECO:0000256" key="1">
    <source>
        <dbReference type="SAM" id="Phobius"/>
    </source>
</evidence>
<feature type="transmembrane region" description="Helical" evidence="1">
    <location>
        <begin position="81"/>
        <end position="100"/>
    </location>
</feature>
<evidence type="ECO:0000313" key="2">
    <source>
        <dbReference type="EMBL" id="SFB95672.1"/>
    </source>
</evidence>
<keyword evidence="1" id="KW-0812">Transmembrane</keyword>
<sequence length="149" mass="16535">MKRSKVLALSSPGGHWVQLCRLIPAFKANDVVYACTYNKASELSEDDNYYVIGDISRDSIQRIFSVISGIVKILKKEKPTVIITTGALPGLITILLGRLFGIKTIWLDSIANSEKISMSGKIASYLAHNCFTQWENLAGERIKYVGRVI</sequence>
<keyword evidence="1" id="KW-1133">Transmembrane helix</keyword>
<protein>
    <submittedName>
        <fullName evidence="2">Oligosaccharide biosynthesis protein Alg14 like</fullName>
    </submittedName>
</protein>
<dbReference type="InterPro" id="IPR013969">
    <property type="entry name" value="Oligosacch_biosynth_Alg14"/>
</dbReference>
<gene>
    <name evidence="2" type="ORF">SAMN02745724_00544</name>
</gene>
<dbReference type="OrthoDB" id="555447at2"/>
<dbReference type="Proteomes" id="UP000198862">
    <property type="component" value="Unassembled WGS sequence"/>
</dbReference>
<name>A0A1I1F9P1_9GAMM</name>
<evidence type="ECO:0000313" key="3">
    <source>
        <dbReference type="Proteomes" id="UP000198862"/>
    </source>
</evidence>
<accession>A0A1I1F9P1</accession>
<proteinExistence type="predicted"/>
<dbReference type="Pfam" id="PF08660">
    <property type="entry name" value="Alg14"/>
    <property type="match status" value="1"/>
</dbReference>
<keyword evidence="1" id="KW-0472">Membrane</keyword>
<dbReference type="RefSeq" id="WP_091979692.1">
    <property type="nucleotide sequence ID" value="NZ_FOLO01000003.1"/>
</dbReference>
<dbReference type="SUPFAM" id="SSF53756">
    <property type="entry name" value="UDP-Glycosyltransferase/glycogen phosphorylase"/>
    <property type="match status" value="1"/>
</dbReference>
<dbReference type="Gene3D" id="3.40.50.2000">
    <property type="entry name" value="Glycogen Phosphorylase B"/>
    <property type="match status" value="1"/>
</dbReference>
<organism evidence="2 3">
    <name type="scientific">Pseudoalteromonas denitrificans DSM 6059</name>
    <dbReference type="NCBI Taxonomy" id="1123010"/>
    <lineage>
        <taxon>Bacteria</taxon>
        <taxon>Pseudomonadati</taxon>
        <taxon>Pseudomonadota</taxon>
        <taxon>Gammaproteobacteria</taxon>
        <taxon>Alteromonadales</taxon>
        <taxon>Pseudoalteromonadaceae</taxon>
        <taxon>Pseudoalteromonas</taxon>
    </lineage>
</organism>
<keyword evidence="3" id="KW-1185">Reference proteome</keyword>
<dbReference type="STRING" id="1123010.SAMN02745724_00544"/>